<dbReference type="GO" id="GO:0004848">
    <property type="term" value="F:ureidoglycolate hydrolase activity"/>
    <property type="evidence" value="ECO:0007669"/>
    <property type="project" value="InterPro"/>
</dbReference>
<dbReference type="GO" id="GO:0006144">
    <property type="term" value="P:purine nucleobase metabolic process"/>
    <property type="evidence" value="ECO:0007669"/>
    <property type="project" value="UniProtKB-KW"/>
</dbReference>
<protein>
    <submittedName>
        <fullName evidence="5">Ureidoglycolate hydrolase</fullName>
    </submittedName>
</protein>
<dbReference type="InterPro" id="IPR024060">
    <property type="entry name" value="Ureidoglycolate_lyase_dom_sf"/>
</dbReference>
<keyword evidence="6" id="KW-1185">Reference proteome</keyword>
<dbReference type="Gene3D" id="2.60.120.480">
    <property type="entry name" value="Ureidoglycolate hydrolase"/>
    <property type="match status" value="1"/>
</dbReference>
<evidence type="ECO:0000256" key="1">
    <source>
        <dbReference type="ARBA" id="ARBA00011738"/>
    </source>
</evidence>
<organism evidence="5 6">
    <name type="scientific">Lachnotalea glycerini</name>
    <dbReference type="NCBI Taxonomy" id="1763509"/>
    <lineage>
        <taxon>Bacteria</taxon>
        <taxon>Bacillati</taxon>
        <taxon>Bacillota</taxon>
        <taxon>Clostridia</taxon>
        <taxon>Lachnospirales</taxon>
        <taxon>Lachnospiraceae</taxon>
        <taxon>Lachnotalea</taxon>
    </lineage>
</organism>
<accession>A0A371JHA0</accession>
<proteinExistence type="predicted"/>
<dbReference type="InterPro" id="IPR011051">
    <property type="entry name" value="RmlC_Cupin_sf"/>
</dbReference>
<dbReference type="InterPro" id="IPR007247">
    <property type="entry name" value="Ureidogly_lyase"/>
</dbReference>
<keyword evidence="5" id="KW-0378">Hydrolase</keyword>
<evidence type="ECO:0000256" key="4">
    <source>
        <dbReference type="ARBA" id="ARBA00047684"/>
    </source>
</evidence>
<keyword evidence="2" id="KW-0659">Purine metabolism</keyword>
<gene>
    <name evidence="5" type="ORF">CG710_006480</name>
</gene>
<dbReference type="EMBL" id="NOKA02000006">
    <property type="protein sequence ID" value="RDY32109.1"/>
    <property type="molecule type" value="Genomic_DNA"/>
</dbReference>
<evidence type="ECO:0000313" key="6">
    <source>
        <dbReference type="Proteomes" id="UP000216411"/>
    </source>
</evidence>
<dbReference type="OrthoDB" id="1956643at2"/>
<evidence type="ECO:0000256" key="2">
    <source>
        <dbReference type="ARBA" id="ARBA00022631"/>
    </source>
</evidence>
<dbReference type="AlphaFoldDB" id="A0A371JHA0"/>
<keyword evidence="3" id="KW-0456">Lyase</keyword>
<comment type="subunit">
    <text evidence="1">Homodimer.</text>
</comment>
<dbReference type="Pfam" id="PF04115">
    <property type="entry name" value="Ureidogly_lyase"/>
    <property type="match status" value="1"/>
</dbReference>
<sequence length="160" mass="17781">MRIIKANPLTKESFAPYGEYASIQKPTGNHIGSFYPDQVHLSVSGDLPVAFSPLVCEKSDKMIITTAEFHNTTAEGLLVLDDDVVLHVAPPSKDPVPELTEAFIVPQGTMIKLNIGVWHFAAMPINKDKAHVLIVLPERIYVNDCTIVEYDEKDHMEVQI</sequence>
<dbReference type="RefSeq" id="WP_094376134.1">
    <property type="nucleotide sequence ID" value="NZ_NOKA02000006.1"/>
</dbReference>
<evidence type="ECO:0000313" key="5">
    <source>
        <dbReference type="EMBL" id="RDY32109.1"/>
    </source>
</evidence>
<reference evidence="5 6" key="1">
    <citation type="journal article" date="2017" name="Genome Announc.">
        <title>Draft Genome Sequence of a Sporulating and Motile Strain of Lachnotalea glycerini Isolated from Water in Quebec City, Canada.</title>
        <authorList>
            <person name="Maheux A.F."/>
            <person name="Boudreau D.K."/>
            <person name="Berube E."/>
            <person name="Boissinot M."/>
            <person name="Raymond F."/>
            <person name="Brodeur S."/>
            <person name="Corbeil J."/>
            <person name="Isabel S."/>
            <person name="Omar R.F."/>
            <person name="Bergeron M.G."/>
        </authorList>
    </citation>
    <scope>NUCLEOTIDE SEQUENCE [LARGE SCALE GENOMIC DNA]</scope>
    <source>
        <strain evidence="5 6">CCRI-19302</strain>
    </source>
</reference>
<dbReference type="GO" id="GO:0050385">
    <property type="term" value="F:ureidoglycolate lyase activity"/>
    <property type="evidence" value="ECO:0007669"/>
    <property type="project" value="UniProtKB-EC"/>
</dbReference>
<name>A0A371JHA0_9FIRM</name>
<dbReference type="Proteomes" id="UP000216411">
    <property type="component" value="Unassembled WGS sequence"/>
</dbReference>
<comment type="catalytic activity">
    <reaction evidence="4">
        <text>(S)-ureidoglycolate = urea + glyoxylate</text>
        <dbReference type="Rhea" id="RHEA:11304"/>
        <dbReference type="ChEBI" id="CHEBI:16199"/>
        <dbReference type="ChEBI" id="CHEBI:36655"/>
        <dbReference type="ChEBI" id="CHEBI:57296"/>
        <dbReference type="EC" id="4.3.2.3"/>
    </reaction>
</comment>
<evidence type="ECO:0000256" key="3">
    <source>
        <dbReference type="ARBA" id="ARBA00023239"/>
    </source>
</evidence>
<comment type="caution">
    <text evidence="5">The sequence shown here is derived from an EMBL/GenBank/DDBJ whole genome shotgun (WGS) entry which is preliminary data.</text>
</comment>
<dbReference type="GO" id="GO:0000256">
    <property type="term" value="P:allantoin catabolic process"/>
    <property type="evidence" value="ECO:0007669"/>
    <property type="project" value="InterPro"/>
</dbReference>
<dbReference type="SUPFAM" id="SSF51182">
    <property type="entry name" value="RmlC-like cupins"/>
    <property type="match status" value="1"/>
</dbReference>